<dbReference type="GO" id="GO:0009733">
    <property type="term" value="P:response to auxin"/>
    <property type="evidence" value="ECO:0007669"/>
    <property type="project" value="InterPro"/>
</dbReference>
<dbReference type="InParanoid" id="A0A804JFD1"/>
<protein>
    <submittedName>
        <fullName evidence="3">(wild Malaysian banana) hypothetical protein</fullName>
    </submittedName>
</protein>
<dbReference type="EnsemblPlants" id="Ma06_t12070.1">
    <property type="protein sequence ID" value="Ma06_p12070.1"/>
    <property type="gene ID" value="Ma06_g12070"/>
</dbReference>
<sequence>MMYSPRDRQSDAAYVGCCVFLRRPSTLSRLGYRALTLEDSSDGEESAVKLVVGKERRVFLVDRFVLEKEPLRVLMEMVARDERQGRGSRRKGAIFVDVDHILFEHMLWLVYNDSSSSSSSSSSLLQLNLKEIIDFYSQEN</sequence>
<evidence type="ECO:0000256" key="1">
    <source>
        <dbReference type="ARBA" id="ARBA00004906"/>
    </source>
</evidence>
<organism evidence="4 5">
    <name type="scientific">Musa acuminata subsp. malaccensis</name>
    <name type="common">Wild banana</name>
    <name type="synonym">Musa malaccensis</name>
    <dbReference type="NCBI Taxonomy" id="214687"/>
    <lineage>
        <taxon>Eukaryota</taxon>
        <taxon>Viridiplantae</taxon>
        <taxon>Streptophyta</taxon>
        <taxon>Embryophyta</taxon>
        <taxon>Tracheophyta</taxon>
        <taxon>Spermatophyta</taxon>
        <taxon>Magnoliopsida</taxon>
        <taxon>Liliopsida</taxon>
        <taxon>Zingiberales</taxon>
        <taxon>Musaceae</taxon>
        <taxon>Musa</taxon>
    </lineage>
</organism>
<comment type="pathway">
    <text evidence="1">Protein modification; protein ubiquitination.</text>
</comment>
<reference evidence="3" key="1">
    <citation type="submission" date="2021-03" db="EMBL/GenBank/DDBJ databases">
        <authorList>
            <consortium name="Genoscope - CEA"/>
            <person name="William W."/>
        </authorList>
    </citation>
    <scope>NUCLEOTIDE SEQUENCE</scope>
    <source>
        <strain evidence="3">Doubled-haploid Pahang</strain>
    </source>
</reference>
<dbReference type="EMBL" id="HG996471">
    <property type="protein sequence ID" value="CAG1846015.1"/>
    <property type="molecule type" value="Genomic_DNA"/>
</dbReference>
<evidence type="ECO:0000313" key="3">
    <source>
        <dbReference type="EMBL" id="CAG1846015.1"/>
    </source>
</evidence>
<evidence type="ECO:0000313" key="5">
    <source>
        <dbReference type="Proteomes" id="UP000012960"/>
    </source>
</evidence>
<dbReference type="FunCoup" id="A0A804JFD1">
    <property type="interactions" value="1421"/>
</dbReference>
<dbReference type="Gramene" id="Ma06_t12070.1">
    <property type="protein sequence ID" value="Ma06_p12070.1"/>
    <property type="gene ID" value="Ma06_g12070"/>
</dbReference>
<reference evidence="4" key="2">
    <citation type="submission" date="2021-05" db="UniProtKB">
        <authorList>
            <consortium name="EnsemblPlants"/>
        </authorList>
    </citation>
    <scope>IDENTIFICATION</scope>
    <source>
        <strain evidence="4">subsp. malaccensis</strain>
    </source>
</reference>
<dbReference type="AlphaFoldDB" id="A0A804JFD1"/>
<dbReference type="PANTHER" id="PTHR35296">
    <property type="entry name" value="EXPRESSED PROTEIN"/>
    <property type="match status" value="1"/>
</dbReference>
<proteinExistence type="inferred from homology"/>
<name>A0A804JFD1_MUSAM</name>
<dbReference type="Gene3D" id="3.30.710.10">
    <property type="entry name" value="Potassium Channel Kv1.1, Chain A"/>
    <property type="match status" value="1"/>
</dbReference>
<evidence type="ECO:0000256" key="2">
    <source>
        <dbReference type="ARBA" id="ARBA00006974"/>
    </source>
</evidence>
<dbReference type="OMA" id="DHILFEH"/>
<dbReference type="OrthoDB" id="1052757at2759"/>
<keyword evidence="5" id="KW-1185">Reference proteome</keyword>
<evidence type="ECO:0000313" key="4">
    <source>
        <dbReference type="EnsemblPlants" id="Ma06_p12070.1"/>
    </source>
</evidence>
<dbReference type="KEGG" id="mus:103987475"/>
<accession>A0A804JFD1</accession>
<comment type="similarity">
    <text evidence="2">Belongs to the ARG7 family.</text>
</comment>
<gene>
    <name evidence="3" type="ORF">GSMUA_158100.1</name>
</gene>
<dbReference type="InterPro" id="IPR003676">
    <property type="entry name" value="SAUR_fam"/>
</dbReference>
<dbReference type="Proteomes" id="UP000012960">
    <property type="component" value="Unplaced"/>
</dbReference>
<dbReference type="InterPro" id="IPR011333">
    <property type="entry name" value="SKP1/BTB/POZ_sf"/>
</dbReference>
<dbReference type="PANTHER" id="PTHR35296:SF3">
    <property type="entry name" value="EXPRESSED PROTEIN"/>
    <property type="match status" value="1"/>
</dbReference>